<dbReference type="PANTHER" id="PTHR21600:SF87">
    <property type="entry name" value="RNA PSEUDOURIDYLATE SYNTHASE DOMAIN-CONTAINING PROTEIN 1"/>
    <property type="match status" value="1"/>
</dbReference>
<comment type="function">
    <text evidence="4">Responsible for synthesis of pseudouridine from uracil.</text>
</comment>
<dbReference type="PANTHER" id="PTHR21600">
    <property type="entry name" value="MITOCHONDRIAL RNA PSEUDOURIDINE SYNTHASE"/>
    <property type="match status" value="1"/>
</dbReference>
<dbReference type="Proteomes" id="UP000663505">
    <property type="component" value="Chromosome"/>
</dbReference>
<keyword evidence="7" id="KW-1185">Reference proteome</keyword>
<accession>A0A9X7Z954</accession>
<gene>
    <name evidence="6" type="ORF">JZ786_09050</name>
</gene>
<dbReference type="KEGG" id="afx:JZ786_09050"/>
<comment type="similarity">
    <text evidence="2 4">Belongs to the pseudouridine synthase RluA family.</text>
</comment>
<dbReference type="GO" id="GO:0003723">
    <property type="term" value="F:RNA binding"/>
    <property type="evidence" value="ECO:0007669"/>
    <property type="project" value="InterPro"/>
</dbReference>
<feature type="active site" evidence="3">
    <location>
        <position position="142"/>
    </location>
</feature>
<dbReference type="AlphaFoldDB" id="A0A9X7Z954"/>
<protein>
    <recommendedName>
        <fullName evidence="4">Pseudouridine synthase</fullName>
        <ecNumber evidence="4">5.4.99.-</ecNumber>
    </recommendedName>
</protein>
<dbReference type="InterPro" id="IPR006145">
    <property type="entry name" value="PsdUridine_synth_RsuA/RluA"/>
</dbReference>
<dbReference type="NCBIfam" id="TIGR00005">
    <property type="entry name" value="rluA_subfam"/>
    <property type="match status" value="1"/>
</dbReference>
<evidence type="ECO:0000256" key="1">
    <source>
        <dbReference type="ARBA" id="ARBA00000073"/>
    </source>
</evidence>
<dbReference type="SUPFAM" id="SSF55120">
    <property type="entry name" value="Pseudouridine synthase"/>
    <property type="match status" value="1"/>
</dbReference>
<evidence type="ECO:0000313" key="7">
    <source>
        <dbReference type="Proteomes" id="UP000663505"/>
    </source>
</evidence>
<dbReference type="GO" id="GO:0000455">
    <property type="term" value="P:enzyme-directed rRNA pseudouridine synthesis"/>
    <property type="evidence" value="ECO:0007669"/>
    <property type="project" value="TreeGrafter"/>
</dbReference>
<dbReference type="Gene3D" id="3.30.2350.10">
    <property type="entry name" value="Pseudouridine synthase"/>
    <property type="match status" value="1"/>
</dbReference>
<evidence type="ECO:0000256" key="2">
    <source>
        <dbReference type="ARBA" id="ARBA00010876"/>
    </source>
</evidence>
<dbReference type="Pfam" id="PF00849">
    <property type="entry name" value="PseudoU_synth_2"/>
    <property type="match status" value="1"/>
</dbReference>
<evidence type="ECO:0000256" key="4">
    <source>
        <dbReference type="RuleBase" id="RU362028"/>
    </source>
</evidence>
<dbReference type="PROSITE" id="PS01129">
    <property type="entry name" value="PSI_RLU"/>
    <property type="match status" value="1"/>
</dbReference>
<organism evidence="6 7">
    <name type="scientific">Alicyclobacillus mengziensis</name>
    <dbReference type="NCBI Taxonomy" id="2931921"/>
    <lineage>
        <taxon>Bacteria</taxon>
        <taxon>Bacillati</taxon>
        <taxon>Bacillota</taxon>
        <taxon>Bacilli</taxon>
        <taxon>Bacillales</taxon>
        <taxon>Alicyclobacillaceae</taxon>
        <taxon>Alicyclobacillus</taxon>
    </lineage>
</organism>
<keyword evidence="4" id="KW-0413">Isomerase</keyword>
<dbReference type="InterPro" id="IPR006225">
    <property type="entry name" value="PsdUridine_synth_RluC/D"/>
</dbReference>
<dbReference type="RefSeq" id="WP_206658365.1">
    <property type="nucleotide sequence ID" value="NZ_CP071182.1"/>
</dbReference>
<name>A0A9X7Z954_9BACL</name>
<sequence>MITPHQAALHAFLAQWLQEELGLPSGFVSSLFHEGRVKLGSRQANPDSPIPSGTKIWLLGVSRAQSHSSKRDSGSQRLPTDLEDVAPTVLYEDEHMLIVDKPEGLLVHSDGTGIRDTLMNRVEEYLKAHTEDVHLFHVHRLDKDTTGCLLFAKHEFAARVLDAMMVRRQIHRTYVTIVSGRLPSSEGRFDAPIGRDRHRAGTYRVSVTGKAAVTNYRQLHSAKDASGRRDQAEASNVISLVTCWLETGRTHQIRVHLSAAGCPIVGDELYGGIRTGDGWEWTGEGFALHAFRLSLTHPYSKELIEVEAPLPQPFRSVINELGWQDVVL</sequence>
<comment type="catalytic activity">
    <reaction evidence="1 4">
        <text>a uridine in RNA = a pseudouridine in RNA</text>
        <dbReference type="Rhea" id="RHEA:48348"/>
        <dbReference type="Rhea" id="RHEA-COMP:12068"/>
        <dbReference type="Rhea" id="RHEA-COMP:12069"/>
        <dbReference type="ChEBI" id="CHEBI:65314"/>
        <dbReference type="ChEBI" id="CHEBI:65315"/>
    </reaction>
</comment>
<dbReference type="GO" id="GO:0009982">
    <property type="term" value="F:pseudouridine synthase activity"/>
    <property type="evidence" value="ECO:0007669"/>
    <property type="project" value="InterPro"/>
</dbReference>
<evidence type="ECO:0000313" key="6">
    <source>
        <dbReference type="EMBL" id="QSO49051.1"/>
    </source>
</evidence>
<dbReference type="EMBL" id="CP071182">
    <property type="protein sequence ID" value="QSO49051.1"/>
    <property type="molecule type" value="Genomic_DNA"/>
</dbReference>
<proteinExistence type="inferred from homology"/>
<reference evidence="6 7" key="1">
    <citation type="submission" date="2021-02" db="EMBL/GenBank/DDBJ databases">
        <title>Alicyclobacillus curvatus sp. nov. and Alicyclobacillus mengziensis sp. nov., two acidophilic bacteria isolated from acid mine drainage.</title>
        <authorList>
            <person name="Huang Y."/>
        </authorList>
    </citation>
    <scope>NUCLEOTIDE SEQUENCE [LARGE SCALE GENOMIC DNA]</scope>
    <source>
        <strain evidence="6 7">S30H14</strain>
    </source>
</reference>
<evidence type="ECO:0000259" key="5">
    <source>
        <dbReference type="Pfam" id="PF00849"/>
    </source>
</evidence>
<dbReference type="GO" id="GO:0140098">
    <property type="term" value="F:catalytic activity, acting on RNA"/>
    <property type="evidence" value="ECO:0007669"/>
    <property type="project" value="UniProtKB-ARBA"/>
</dbReference>
<dbReference type="CDD" id="cd02869">
    <property type="entry name" value="PseudoU_synth_RluA_like"/>
    <property type="match status" value="1"/>
</dbReference>
<dbReference type="InterPro" id="IPR020103">
    <property type="entry name" value="PsdUridine_synth_cat_dom_sf"/>
</dbReference>
<feature type="domain" description="Pseudouridine synthase RsuA/RluA-like" evidence="5">
    <location>
        <begin position="95"/>
        <end position="259"/>
    </location>
</feature>
<dbReference type="EC" id="5.4.99.-" evidence="4"/>
<evidence type="ECO:0000256" key="3">
    <source>
        <dbReference type="PIRSR" id="PIRSR606225-1"/>
    </source>
</evidence>
<dbReference type="InterPro" id="IPR006224">
    <property type="entry name" value="PsdUridine_synth_RluA-like_CS"/>
</dbReference>
<dbReference type="InterPro" id="IPR050188">
    <property type="entry name" value="RluA_PseudoU_synthase"/>
</dbReference>